<accession>A0A1C7N9D6</accession>
<dbReference type="Proteomes" id="UP000093000">
    <property type="component" value="Unassembled WGS sequence"/>
</dbReference>
<evidence type="ECO:0000313" key="2">
    <source>
        <dbReference type="Proteomes" id="UP000093000"/>
    </source>
</evidence>
<dbReference type="InParanoid" id="A0A1C7N9D6"/>
<name>A0A1C7N9D6_9FUNG</name>
<protein>
    <submittedName>
        <fullName evidence="1">Uncharacterized protein</fullName>
    </submittedName>
</protein>
<evidence type="ECO:0000313" key="1">
    <source>
        <dbReference type="EMBL" id="OBZ85548.1"/>
    </source>
</evidence>
<organism evidence="1 2">
    <name type="scientific">Choanephora cucurbitarum</name>
    <dbReference type="NCBI Taxonomy" id="101091"/>
    <lineage>
        <taxon>Eukaryota</taxon>
        <taxon>Fungi</taxon>
        <taxon>Fungi incertae sedis</taxon>
        <taxon>Mucoromycota</taxon>
        <taxon>Mucoromycotina</taxon>
        <taxon>Mucoromycetes</taxon>
        <taxon>Mucorales</taxon>
        <taxon>Mucorineae</taxon>
        <taxon>Choanephoraceae</taxon>
        <taxon>Choanephoroideae</taxon>
        <taxon>Choanephora</taxon>
    </lineage>
</organism>
<sequence>MKTKLEGSAAKVDQEFRYVYLSCACVQCSTKQTGDSISLAEKLFVPHNLALRVTDVHAI</sequence>
<reference evidence="1 2" key="1">
    <citation type="submission" date="2016-03" db="EMBL/GenBank/DDBJ databases">
        <title>Choanephora cucurbitarum.</title>
        <authorList>
            <person name="Min B."/>
            <person name="Park H."/>
            <person name="Park J.-H."/>
            <person name="Shin H.-D."/>
            <person name="Choi I.-G."/>
        </authorList>
    </citation>
    <scope>NUCLEOTIDE SEQUENCE [LARGE SCALE GENOMIC DNA]</scope>
    <source>
        <strain evidence="1 2">KUS-F28377</strain>
    </source>
</reference>
<dbReference type="EMBL" id="LUGH01000384">
    <property type="protein sequence ID" value="OBZ85548.1"/>
    <property type="molecule type" value="Genomic_DNA"/>
</dbReference>
<proteinExistence type="predicted"/>
<dbReference type="AlphaFoldDB" id="A0A1C7N9D6"/>
<keyword evidence="2" id="KW-1185">Reference proteome</keyword>
<comment type="caution">
    <text evidence="1">The sequence shown here is derived from an EMBL/GenBank/DDBJ whole genome shotgun (WGS) entry which is preliminary data.</text>
</comment>
<gene>
    <name evidence="1" type="ORF">A0J61_06395</name>
</gene>